<gene>
    <name evidence="3" type="ORF">I5907_20770</name>
</gene>
<dbReference type="InterPro" id="IPR036291">
    <property type="entry name" value="NAD(P)-bd_dom_sf"/>
</dbReference>
<dbReference type="PANTHER" id="PTHR42760:SF133">
    <property type="entry name" value="3-OXOACYL-[ACYL-CARRIER-PROTEIN] REDUCTASE"/>
    <property type="match status" value="1"/>
</dbReference>
<organism evidence="3 4">
    <name type="scientific">Panacibacter microcysteis</name>
    <dbReference type="NCBI Taxonomy" id="2793269"/>
    <lineage>
        <taxon>Bacteria</taxon>
        <taxon>Pseudomonadati</taxon>
        <taxon>Bacteroidota</taxon>
        <taxon>Chitinophagia</taxon>
        <taxon>Chitinophagales</taxon>
        <taxon>Chitinophagaceae</taxon>
        <taxon>Panacibacter</taxon>
    </lineage>
</organism>
<dbReference type="SUPFAM" id="SSF51735">
    <property type="entry name" value="NAD(P)-binding Rossmann-fold domains"/>
    <property type="match status" value="1"/>
</dbReference>
<dbReference type="Proteomes" id="UP000628448">
    <property type="component" value="Unassembled WGS sequence"/>
</dbReference>
<dbReference type="GO" id="GO:0016616">
    <property type="term" value="F:oxidoreductase activity, acting on the CH-OH group of donors, NAD or NADP as acceptor"/>
    <property type="evidence" value="ECO:0007669"/>
    <property type="project" value="TreeGrafter"/>
</dbReference>
<evidence type="ECO:0000256" key="2">
    <source>
        <dbReference type="ARBA" id="ARBA00023002"/>
    </source>
</evidence>
<evidence type="ECO:0000313" key="3">
    <source>
        <dbReference type="EMBL" id="MBG9378678.1"/>
    </source>
</evidence>
<dbReference type="PRINTS" id="PR00081">
    <property type="entry name" value="GDHRDH"/>
</dbReference>
<protein>
    <submittedName>
        <fullName evidence="3">SDR family oxidoreductase</fullName>
    </submittedName>
</protein>
<dbReference type="AlphaFoldDB" id="A0A931H0J6"/>
<name>A0A931H0J6_9BACT</name>
<evidence type="ECO:0000313" key="4">
    <source>
        <dbReference type="Proteomes" id="UP000628448"/>
    </source>
</evidence>
<comment type="similarity">
    <text evidence="1">Belongs to the short-chain dehydrogenases/reductases (SDR) family.</text>
</comment>
<proteinExistence type="inferred from homology"/>
<keyword evidence="4" id="KW-1185">Reference proteome</keyword>
<accession>A0A931H0J6</accession>
<dbReference type="InterPro" id="IPR002347">
    <property type="entry name" value="SDR_fam"/>
</dbReference>
<evidence type="ECO:0000256" key="1">
    <source>
        <dbReference type="ARBA" id="ARBA00006484"/>
    </source>
</evidence>
<dbReference type="EMBL" id="JADWYR010000003">
    <property type="protein sequence ID" value="MBG9378678.1"/>
    <property type="molecule type" value="Genomic_DNA"/>
</dbReference>
<dbReference type="Gene3D" id="3.40.50.720">
    <property type="entry name" value="NAD(P)-binding Rossmann-like Domain"/>
    <property type="match status" value="1"/>
</dbReference>
<comment type="caution">
    <text evidence="3">The sequence shown here is derived from an EMBL/GenBank/DDBJ whole genome shotgun (WGS) entry which is preliminary data.</text>
</comment>
<keyword evidence="2" id="KW-0560">Oxidoreductase</keyword>
<dbReference type="Pfam" id="PF13561">
    <property type="entry name" value="adh_short_C2"/>
    <property type="match status" value="1"/>
</dbReference>
<dbReference type="PANTHER" id="PTHR42760">
    <property type="entry name" value="SHORT-CHAIN DEHYDROGENASES/REDUCTASES FAMILY MEMBER"/>
    <property type="match status" value="1"/>
</dbReference>
<reference evidence="3" key="1">
    <citation type="submission" date="2020-11" db="EMBL/GenBank/DDBJ databases">
        <title>Bacterial whole genome sequence for Panacibacter sp. DH6.</title>
        <authorList>
            <person name="Le V."/>
            <person name="Ko S."/>
            <person name="Ahn C.-Y."/>
            <person name="Oh H.-M."/>
        </authorList>
    </citation>
    <scope>NUCLEOTIDE SEQUENCE</scope>
    <source>
        <strain evidence="3">DH6</strain>
    </source>
</reference>
<sequence length="251" mass="26652">MQTLSGKTALVTGAGVGIGHAICKTLAAQGAAVIAVARNQQNLAALQNDLPGNNHQYWSIDLASDAGQQQLLQQLEQHSFPHIVVNNLNIPSQKKRLINTTKQDFADSFSVNIDHLFVIMEKVLQFQRAENFGRWVGISSLTAQAGIPGQTIYGAQKSAMEAVFINLAVEEGKYGITSNLVAPGFIDTPSVEARVPKAVSAMLSTTNVLKRAGTPEEVAAAVAFFASPAASYITGIVLPVCGGAQLAWYFS</sequence>
<dbReference type="RefSeq" id="WP_196992772.1">
    <property type="nucleotide sequence ID" value="NZ_JADWYR010000003.1"/>
</dbReference>